<proteinExistence type="predicted"/>
<dbReference type="Proteomes" id="UP000199101">
    <property type="component" value="Unassembled WGS sequence"/>
</dbReference>
<evidence type="ECO:0000313" key="2">
    <source>
        <dbReference type="Proteomes" id="UP000199101"/>
    </source>
</evidence>
<dbReference type="STRING" id="410764.GA0061103_1609"/>
<gene>
    <name evidence="1" type="ORF">GA0061103_1609</name>
</gene>
<accession>A0A1C3U6C7</accession>
<evidence type="ECO:0000313" key="1">
    <source>
        <dbReference type="EMBL" id="SCB11030.1"/>
    </source>
</evidence>
<dbReference type="EMBL" id="FMAG01000001">
    <property type="protein sequence ID" value="SCB11030.1"/>
    <property type="molecule type" value="Genomic_DNA"/>
</dbReference>
<name>A0A1C3U6C7_9HYPH</name>
<dbReference type="AlphaFoldDB" id="A0A1C3U6C7"/>
<reference evidence="2" key="1">
    <citation type="submission" date="2016-08" db="EMBL/GenBank/DDBJ databases">
        <authorList>
            <person name="Varghese N."/>
            <person name="Submissions Spin"/>
        </authorList>
    </citation>
    <scope>NUCLEOTIDE SEQUENCE [LARGE SCALE GENOMIC DNA]</scope>
    <source>
        <strain evidence="2">HAMBI 2975</strain>
    </source>
</reference>
<protein>
    <submittedName>
        <fullName evidence="1">Uncharacterized protein</fullName>
    </submittedName>
</protein>
<organism evidence="1 2">
    <name type="scientific">Rhizobium multihospitium</name>
    <dbReference type="NCBI Taxonomy" id="410764"/>
    <lineage>
        <taxon>Bacteria</taxon>
        <taxon>Pseudomonadati</taxon>
        <taxon>Pseudomonadota</taxon>
        <taxon>Alphaproteobacteria</taxon>
        <taxon>Hyphomicrobiales</taxon>
        <taxon>Rhizobiaceae</taxon>
        <taxon>Rhizobium/Agrobacterium group</taxon>
        <taxon>Rhizobium</taxon>
    </lineage>
</organism>
<keyword evidence="2" id="KW-1185">Reference proteome</keyword>
<sequence>MDGRVPGGNPGRAFEGLYWRQTNGILMNVEYSFMLIMPPNH</sequence>